<feature type="signal peptide" evidence="1">
    <location>
        <begin position="1"/>
        <end position="22"/>
    </location>
</feature>
<evidence type="ECO:0000259" key="2">
    <source>
        <dbReference type="Pfam" id="PF23584"/>
    </source>
</evidence>
<protein>
    <recommendedName>
        <fullName evidence="2">DUF7136 domain-containing protein</fullName>
    </recommendedName>
</protein>
<keyword evidence="4" id="KW-1185">Reference proteome</keyword>
<dbReference type="Pfam" id="PF23584">
    <property type="entry name" value="DUF7136"/>
    <property type="match status" value="1"/>
</dbReference>
<dbReference type="Proteomes" id="UP000777438">
    <property type="component" value="Unassembled WGS sequence"/>
</dbReference>
<keyword evidence="1" id="KW-0732">Signal</keyword>
<feature type="domain" description="DUF7136" evidence="2">
    <location>
        <begin position="37"/>
        <end position="155"/>
    </location>
</feature>
<evidence type="ECO:0000313" key="4">
    <source>
        <dbReference type="Proteomes" id="UP000777438"/>
    </source>
</evidence>
<name>A0A9P8W3Y1_9HYPO</name>
<gene>
    <name evidence="3" type="ORF">B0T10DRAFT_461498</name>
</gene>
<proteinExistence type="predicted"/>
<evidence type="ECO:0000256" key="1">
    <source>
        <dbReference type="SAM" id="SignalP"/>
    </source>
</evidence>
<evidence type="ECO:0000313" key="3">
    <source>
        <dbReference type="EMBL" id="KAH6887041.1"/>
    </source>
</evidence>
<reference evidence="3 4" key="1">
    <citation type="journal article" date="2021" name="Nat. Commun.">
        <title>Genetic determinants of endophytism in the Arabidopsis root mycobiome.</title>
        <authorList>
            <person name="Mesny F."/>
            <person name="Miyauchi S."/>
            <person name="Thiergart T."/>
            <person name="Pickel B."/>
            <person name="Atanasova L."/>
            <person name="Karlsson M."/>
            <person name="Huettel B."/>
            <person name="Barry K.W."/>
            <person name="Haridas S."/>
            <person name="Chen C."/>
            <person name="Bauer D."/>
            <person name="Andreopoulos W."/>
            <person name="Pangilinan J."/>
            <person name="LaButti K."/>
            <person name="Riley R."/>
            <person name="Lipzen A."/>
            <person name="Clum A."/>
            <person name="Drula E."/>
            <person name="Henrissat B."/>
            <person name="Kohler A."/>
            <person name="Grigoriev I.V."/>
            <person name="Martin F.M."/>
            <person name="Hacquard S."/>
        </authorList>
    </citation>
    <scope>NUCLEOTIDE SEQUENCE [LARGE SCALE GENOMIC DNA]</scope>
    <source>
        <strain evidence="3 4">MPI-CAGE-CH-0241</strain>
    </source>
</reference>
<comment type="caution">
    <text evidence="3">The sequence shown here is derived from an EMBL/GenBank/DDBJ whole genome shotgun (WGS) entry which is preliminary data.</text>
</comment>
<dbReference type="EMBL" id="JAGPYM010000015">
    <property type="protein sequence ID" value="KAH6887041.1"/>
    <property type="molecule type" value="Genomic_DNA"/>
</dbReference>
<sequence length="180" mass="20101">MLGSESLLWFATLVVAPRFAATLDPDKFPEANYDLSVTLEVDFIFPEDGGVYKPVYPFPVVFRLRNWAVIWPYDVDFGWELSEDAYGSGGLYRPNAGEPDAEMPSPPPANRFLFINSTDFRRLVTNHGASQSIEQAWNTIINWNCTGEKGSNAYKNAEWSTRSALKAQPCVATVVPFSPP</sequence>
<organism evidence="3 4">
    <name type="scientific">Thelonectria olida</name>
    <dbReference type="NCBI Taxonomy" id="1576542"/>
    <lineage>
        <taxon>Eukaryota</taxon>
        <taxon>Fungi</taxon>
        <taxon>Dikarya</taxon>
        <taxon>Ascomycota</taxon>
        <taxon>Pezizomycotina</taxon>
        <taxon>Sordariomycetes</taxon>
        <taxon>Hypocreomycetidae</taxon>
        <taxon>Hypocreales</taxon>
        <taxon>Nectriaceae</taxon>
        <taxon>Thelonectria</taxon>
    </lineage>
</organism>
<dbReference type="InterPro" id="IPR055560">
    <property type="entry name" value="DUF7136"/>
</dbReference>
<dbReference type="AlphaFoldDB" id="A0A9P8W3Y1"/>
<accession>A0A9P8W3Y1</accession>
<feature type="chain" id="PRO_5040107232" description="DUF7136 domain-containing protein" evidence="1">
    <location>
        <begin position="23"/>
        <end position="180"/>
    </location>
</feature>